<protein>
    <recommendedName>
        <fullName evidence="6">DUF4283 domain-containing protein</fullName>
    </recommendedName>
</protein>
<feature type="domain" description="DUF4283" evidence="2">
    <location>
        <begin position="46"/>
        <end position="109"/>
    </location>
</feature>
<feature type="region of interest" description="Disordered" evidence="1">
    <location>
        <begin position="256"/>
        <end position="284"/>
    </location>
</feature>
<dbReference type="Pfam" id="PF14111">
    <property type="entry name" value="DUF4283"/>
    <property type="match status" value="1"/>
</dbReference>
<accession>A0A9Q0G3S4</accession>
<dbReference type="PANTHER" id="PTHR31286:SF167">
    <property type="entry name" value="OS09G0268800 PROTEIN"/>
    <property type="match status" value="1"/>
</dbReference>
<evidence type="ECO:0000259" key="2">
    <source>
        <dbReference type="Pfam" id="PF14111"/>
    </source>
</evidence>
<evidence type="ECO:0000313" key="5">
    <source>
        <dbReference type="Proteomes" id="UP001141552"/>
    </source>
</evidence>
<gene>
    <name evidence="4" type="ORF">Tsubulata_040286</name>
</gene>
<reference evidence="4" key="1">
    <citation type="submission" date="2022-02" db="EMBL/GenBank/DDBJ databases">
        <authorList>
            <person name="Henning P.M."/>
            <person name="McCubbin A.G."/>
            <person name="Shore J.S."/>
        </authorList>
    </citation>
    <scope>NUCLEOTIDE SEQUENCE</scope>
    <source>
        <strain evidence="4">F60SS</strain>
        <tissue evidence="4">Leaves</tissue>
    </source>
</reference>
<feature type="compositionally biased region" description="Polar residues" evidence="1">
    <location>
        <begin position="259"/>
        <end position="282"/>
    </location>
</feature>
<sequence length="434" mass="50504">MAENELNRSTAGDQNESDDTLVILLRPSRNKAPQPSLIHVCRIWTERGFNGKALMQTMSLLWAVKRGLQVSELEKNLFMFRFGDARDKTKVLMGEPWHFDRNVLILQSIEGNEQPFTIDLFRTPFWVHVYDLPFNYRDPEVARMIGKKLGFLMDVYEEDEWEMLSFLRVRVMLNLRVPLCKHLEIKIEEGVTFTVLFKYENLPSFCFFYGRLGHSMKDCGYDSNEENGGSTQINFGEELQAPPFRKAASISKAPWTRGLNRSANSPQSSHQTRPPTHPSINPQYDEIGATTWRTWILRWRQHAKKYKRRRLRRLRSSSADDNESHQLELWRSRECSHNSCALCASAQIYSPDCVGQGNERSEGLALFWVEEVILILKSFSFHHIDVLVDNWRTQSPWRLSGIYGWPKQQNKNLTWALMRQLSHQSTDPGSYVGI</sequence>
<evidence type="ECO:0008006" key="6">
    <source>
        <dbReference type="Google" id="ProtNLM"/>
    </source>
</evidence>
<name>A0A9Q0G3S4_9ROSI</name>
<evidence type="ECO:0000313" key="4">
    <source>
        <dbReference type="EMBL" id="KAJ4842860.1"/>
    </source>
</evidence>
<dbReference type="Proteomes" id="UP001141552">
    <property type="component" value="Unassembled WGS sequence"/>
</dbReference>
<dbReference type="OrthoDB" id="1939268at2759"/>
<dbReference type="EMBL" id="JAKUCV010002374">
    <property type="protein sequence ID" value="KAJ4842860.1"/>
    <property type="molecule type" value="Genomic_DNA"/>
</dbReference>
<evidence type="ECO:0000256" key="1">
    <source>
        <dbReference type="SAM" id="MobiDB-lite"/>
    </source>
</evidence>
<feature type="domain" description="Zinc knuckle CX2CX4HX4C" evidence="3">
    <location>
        <begin position="175"/>
        <end position="220"/>
    </location>
</feature>
<reference evidence="4" key="2">
    <citation type="journal article" date="2023" name="Plants (Basel)">
        <title>Annotation of the Turnera subulata (Passifloraceae) Draft Genome Reveals the S-Locus Evolved after the Divergence of Turneroideae from Passifloroideae in a Stepwise Manner.</title>
        <authorList>
            <person name="Henning P.M."/>
            <person name="Roalson E.H."/>
            <person name="Mir W."/>
            <person name="McCubbin A.G."/>
            <person name="Shore J.S."/>
        </authorList>
    </citation>
    <scope>NUCLEOTIDE SEQUENCE</scope>
    <source>
        <strain evidence="4">F60SS</strain>
    </source>
</reference>
<dbReference type="AlphaFoldDB" id="A0A9Q0G3S4"/>
<proteinExistence type="predicted"/>
<dbReference type="InterPro" id="IPR040256">
    <property type="entry name" value="At4g02000-like"/>
</dbReference>
<dbReference type="Pfam" id="PF14392">
    <property type="entry name" value="zf-CCHC_4"/>
    <property type="match status" value="1"/>
</dbReference>
<organism evidence="4 5">
    <name type="scientific">Turnera subulata</name>
    <dbReference type="NCBI Taxonomy" id="218843"/>
    <lineage>
        <taxon>Eukaryota</taxon>
        <taxon>Viridiplantae</taxon>
        <taxon>Streptophyta</taxon>
        <taxon>Embryophyta</taxon>
        <taxon>Tracheophyta</taxon>
        <taxon>Spermatophyta</taxon>
        <taxon>Magnoliopsida</taxon>
        <taxon>eudicotyledons</taxon>
        <taxon>Gunneridae</taxon>
        <taxon>Pentapetalae</taxon>
        <taxon>rosids</taxon>
        <taxon>fabids</taxon>
        <taxon>Malpighiales</taxon>
        <taxon>Passifloraceae</taxon>
        <taxon>Turnera</taxon>
    </lineage>
</organism>
<dbReference type="InterPro" id="IPR025558">
    <property type="entry name" value="DUF4283"/>
</dbReference>
<comment type="caution">
    <text evidence="4">The sequence shown here is derived from an EMBL/GenBank/DDBJ whole genome shotgun (WGS) entry which is preliminary data.</text>
</comment>
<keyword evidence="5" id="KW-1185">Reference proteome</keyword>
<dbReference type="PANTHER" id="PTHR31286">
    <property type="entry name" value="GLYCINE-RICH CELL WALL STRUCTURAL PROTEIN 1.8-LIKE"/>
    <property type="match status" value="1"/>
</dbReference>
<evidence type="ECO:0000259" key="3">
    <source>
        <dbReference type="Pfam" id="PF14392"/>
    </source>
</evidence>
<dbReference type="InterPro" id="IPR025836">
    <property type="entry name" value="Zn_knuckle_CX2CX4HX4C"/>
</dbReference>